<keyword evidence="4" id="KW-1185">Reference proteome</keyword>
<dbReference type="GO" id="GO:0005829">
    <property type="term" value="C:cytosol"/>
    <property type="evidence" value="ECO:0007669"/>
    <property type="project" value="TreeGrafter"/>
</dbReference>
<name>A0A8K1D8X2_9PASS</name>
<evidence type="ECO:0000313" key="3">
    <source>
        <dbReference type="EMBL" id="TRZ06508.1"/>
    </source>
</evidence>
<evidence type="ECO:0000256" key="1">
    <source>
        <dbReference type="ARBA" id="ARBA00022679"/>
    </source>
</evidence>
<dbReference type="InterPro" id="IPR008145">
    <property type="entry name" value="GK/Ca_channel_bsu"/>
</dbReference>
<comment type="caution">
    <text evidence="3">The sequence shown here is derived from an EMBL/GenBank/DDBJ whole genome shotgun (WGS) entry which is preliminary data.</text>
</comment>
<dbReference type="SUPFAM" id="SSF52058">
    <property type="entry name" value="L domain-like"/>
    <property type="match status" value="1"/>
</dbReference>
<keyword evidence="1" id="KW-0808">Transferase</keyword>
<sequence>MGAALGEPLCRLCRRHRGQIGRQMSFNQIEKVNELKKVKSLRRLNLSHNKINNLQGLEGHELLELINLEENQVAELEEIKWMGDLPLLRVVNLLKNPVQEQDGYWLSAIFTLLQVTDLDLKKVSVKEKVDAVNRGDPPPEVVAAEDHRIQILYNMPSLIMIYFGLSVPSFNGKFLATYKYSGHLYGLGRDTVEAIGVYSLKNTHFRPRYVLVVPMDKGKYEERLRRSGLFSRAEMEEAVARVDKYLQKNQDFPGYFDAVINGDDLDEAFRELTQLVKVYLGLEPPEVLDNTENTKSRAGKVPGSRIFLLI</sequence>
<dbReference type="GO" id="GO:0004385">
    <property type="term" value="F:GMP kinase activity"/>
    <property type="evidence" value="ECO:0007669"/>
    <property type="project" value="TreeGrafter"/>
</dbReference>
<gene>
    <name evidence="3" type="ORF">HGM15179_020599</name>
</gene>
<dbReference type="Pfam" id="PF14580">
    <property type="entry name" value="LRR_9"/>
    <property type="match status" value="1"/>
</dbReference>
<dbReference type="Gene3D" id="3.40.50.300">
    <property type="entry name" value="P-loop containing nucleotide triphosphate hydrolases"/>
    <property type="match status" value="1"/>
</dbReference>
<organism evidence="3 4">
    <name type="scientific">Zosterops borbonicus</name>
    <dbReference type="NCBI Taxonomy" id="364589"/>
    <lineage>
        <taxon>Eukaryota</taxon>
        <taxon>Metazoa</taxon>
        <taxon>Chordata</taxon>
        <taxon>Craniata</taxon>
        <taxon>Vertebrata</taxon>
        <taxon>Euteleostomi</taxon>
        <taxon>Archelosauria</taxon>
        <taxon>Archosauria</taxon>
        <taxon>Dinosauria</taxon>
        <taxon>Saurischia</taxon>
        <taxon>Theropoda</taxon>
        <taxon>Coelurosauria</taxon>
        <taxon>Aves</taxon>
        <taxon>Neognathae</taxon>
        <taxon>Neoaves</taxon>
        <taxon>Telluraves</taxon>
        <taxon>Australaves</taxon>
        <taxon>Passeriformes</taxon>
        <taxon>Sylvioidea</taxon>
        <taxon>Zosteropidae</taxon>
        <taxon>Zosterops</taxon>
    </lineage>
</organism>
<dbReference type="PROSITE" id="PS51450">
    <property type="entry name" value="LRR"/>
    <property type="match status" value="1"/>
</dbReference>
<dbReference type="EMBL" id="SWJQ01002437">
    <property type="protein sequence ID" value="TRZ06508.1"/>
    <property type="molecule type" value="Genomic_DNA"/>
</dbReference>
<dbReference type="PANTHER" id="PTHR23117:SF18">
    <property type="entry name" value="LEUCINE-RICH REPEAT AND GUANYLATE KINASE DOMAIN-CONTAINING PROTEIN"/>
    <property type="match status" value="1"/>
</dbReference>
<accession>A0A8K1D8X2</accession>
<dbReference type="PROSITE" id="PS50052">
    <property type="entry name" value="GUANYLATE_KINASE_2"/>
    <property type="match status" value="1"/>
</dbReference>
<dbReference type="Gene3D" id="3.80.10.10">
    <property type="entry name" value="Ribonuclease Inhibitor"/>
    <property type="match status" value="1"/>
</dbReference>
<feature type="non-terminal residue" evidence="3">
    <location>
        <position position="1"/>
    </location>
</feature>
<dbReference type="InterPro" id="IPR032675">
    <property type="entry name" value="LRR_dom_sf"/>
</dbReference>
<proteinExistence type="predicted"/>
<protein>
    <recommendedName>
        <fullName evidence="2">Guanylate kinase-like domain-containing protein</fullName>
    </recommendedName>
</protein>
<dbReference type="Pfam" id="PF00625">
    <property type="entry name" value="Guanylate_kin"/>
    <property type="match status" value="1"/>
</dbReference>
<dbReference type="OrthoDB" id="6334211at2759"/>
<evidence type="ECO:0000313" key="4">
    <source>
        <dbReference type="Proteomes" id="UP000796761"/>
    </source>
</evidence>
<dbReference type="InterPro" id="IPR027417">
    <property type="entry name" value="P-loop_NTPase"/>
</dbReference>
<dbReference type="InterPro" id="IPR008144">
    <property type="entry name" value="Guanylate_kin-like_dom"/>
</dbReference>
<dbReference type="InterPro" id="IPR001611">
    <property type="entry name" value="Leu-rich_rpt"/>
</dbReference>
<dbReference type="Proteomes" id="UP000796761">
    <property type="component" value="Unassembled WGS sequence"/>
</dbReference>
<dbReference type="PANTHER" id="PTHR23117">
    <property type="entry name" value="GUANYLATE KINASE-RELATED"/>
    <property type="match status" value="1"/>
</dbReference>
<evidence type="ECO:0000259" key="2">
    <source>
        <dbReference type="PROSITE" id="PS50052"/>
    </source>
</evidence>
<feature type="domain" description="Guanylate kinase-like" evidence="2">
    <location>
        <begin position="192"/>
        <end position="277"/>
    </location>
</feature>
<dbReference type="SUPFAM" id="SSF52540">
    <property type="entry name" value="P-loop containing nucleoside triphosphate hydrolases"/>
    <property type="match status" value="1"/>
</dbReference>
<reference evidence="3" key="1">
    <citation type="submission" date="2019-04" db="EMBL/GenBank/DDBJ databases">
        <title>Genome assembly of Zosterops borbonicus 15179.</title>
        <authorList>
            <person name="Leroy T."/>
            <person name="Anselmetti Y."/>
            <person name="Tilak M.-K."/>
            <person name="Nabholz B."/>
        </authorList>
    </citation>
    <scope>NUCLEOTIDE SEQUENCE</scope>
    <source>
        <strain evidence="3">HGM_15179</strain>
        <tissue evidence="3">Muscle</tissue>
    </source>
</reference>
<dbReference type="AlphaFoldDB" id="A0A8K1D8X2"/>